<name>A0AAP5MCW5_9CYAN</name>
<dbReference type="Proteomes" id="UP000667802">
    <property type="component" value="Unassembled WGS sequence"/>
</dbReference>
<reference evidence="2" key="1">
    <citation type="journal article" date="2021" name="Science">
        <title>Hunting the eagle killer: A cyanobacterial neurotoxin causes vacuolar myelinopathy.</title>
        <authorList>
            <person name="Breinlinger S."/>
            <person name="Phillips T.J."/>
            <person name="Haram B.N."/>
            <person name="Mares J."/>
            <person name="Martinez Yerena J.A."/>
            <person name="Hrouzek P."/>
            <person name="Sobotka R."/>
            <person name="Henderson W.M."/>
            <person name="Schmieder P."/>
            <person name="Williams S.M."/>
            <person name="Lauderdale J.D."/>
            <person name="Wilde H.D."/>
            <person name="Gerrin W."/>
            <person name="Kust A."/>
            <person name="Washington J.W."/>
            <person name="Wagner C."/>
            <person name="Geier B."/>
            <person name="Liebeke M."/>
            <person name="Enke H."/>
            <person name="Niedermeyer T.H.J."/>
            <person name="Wilde S.B."/>
        </authorList>
    </citation>
    <scope>NUCLEOTIDE SEQUENCE [LARGE SCALE GENOMIC DNA]</scope>
    <source>
        <strain evidence="2">Thurmond2011</strain>
    </source>
</reference>
<keyword evidence="2" id="KW-1185">Reference proteome</keyword>
<dbReference type="RefSeq" id="WP_208344291.1">
    <property type="nucleotide sequence ID" value="NZ_CAWQFN010000490.1"/>
</dbReference>
<protein>
    <submittedName>
        <fullName evidence="1">Terminase family protein</fullName>
    </submittedName>
</protein>
<dbReference type="AlphaFoldDB" id="A0AAP5MCW5"/>
<dbReference type="Gene3D" id="3.30.420.280">
    <property type="match status" value="1"/>
</dbReference>
<proteinExistence type="predicted"/>
<evidence type="ECO:0000313" key="1">
    <source>
        <dbReference type="EMBL" id="MDR9900725.1"/>
    </source>
</evidence>
<sequence>MAGWGTLLDLEQATKQALAVEAQGESKITLFEDFEPNPGGQARFLELTNWSSIEPLKPRWFAAIGGIGSGKSYSGAIWACSRALLAPDARGMIAANSYGQLSRATILALVEVCRTFNIPLEPWRESPEDQALAIANCQRCYIGPDRAFVYVLSATAFTGNTQAGRGLQIRWFWGDEFAYAAEKAFLTIDGRLGRGPGTLKGQGILTTSPAGYNYLWDKFGDPTRSDDLKRIYQMVSMSSLENKKHLGDDYVASLEANYSDELYQQEIMGQFINTVQGLIYKYFSRANHCLNDQDAQLLEYDRNLPLLLTFDFNHTPIVAIAAQRRAGEIHFCQEWFLLDSDIWELSEQIVGWVEENGIPPEIQIFGDATGRARTAASKLSSWDIVFQGLEPLAKQRGRGYLVRKFADSNPYVVNRVHSVNQLFRQNRCFVHFANCENLVKDFEQVTWNEESINKSDNPLLSHLSDAAGYLIHAIYPFKKEARDRKVDKRKARGLAA</sequence>
<gene>
    <name evidence="1" type="ORF">G7B40_040265</name>
</gene>
<comment type="caution">
    <text evidence="1">The sequence shown here is derived from an EMBL/GenBank/DDBJ whole genome shotgun (WGS) entry which is preliminary data.</text>
</comment>
<dbReference type="EMBL" id="JAALHA020000038">
    <property type="protein sequence ID" value="MDR9900725.1"/>
    <property type="molecule type" value="Genomic_DNA"/>
</dbReference>
<dbReference type="Pfam" id="PF03237">
    <property type="entry name" value="Terminase_6N"/>
    <property type="match status" value="1"/>
</dbReference>
<evidence type="ECO:0000313" key="2">
    <source>
        <dbReference type="Proteomes" id="UP000667802"/>
    </source>
</evidence>
<organism evidence="1 2">
    <name type="scientific">Aetokthonos hydrillicola Thurmond2011</name>
    <dbReference type="NCBI Taxonomy" id="2712845"/>
    <lineage>
        <taxon>Bacteria</taxon>
        <taxon>Bacillati</taxon>
        <taxon>Cyanobacteriota</taxon>
        <taxon>Cyanophyceae</taxon>
        <taxon>Nostocales</taxon>
        <taxon>Hapalosiphonaceae</taxon>
        <taxon>Aetokthonos</taxon>
    </lineage>
</organism>
<accession>A0AAP5MCW5</accession>
<dbReference type="Gene3D" id="3.40.50.300">
    <property type="entry name" value="P-loop containing nucleotide triphosphate hydrolases"/>
    <property type="match status" value="1"/>
</dbReference>
<dbReference type="InterPro" id="IPR027417">
    <property type="entry name" value="P-loop_NTPase"/>
</dbReference>